<proteinExistence type="predicted"/>
<sequence length="174" mass="18851">MQASLKKWSALIVLAAVALAGYLTWQALGRNPKAPEISYSLLNGKTLTPQDLRGKVVLVNFWATSCTTCIGEMPEMVKTFDQFAPKGFDLVAVSMNYDRPDYVKNFATAGPLGALPFPVAMDTSGSIAKSFGDVRLTPTSFLIDKSGHIVKQYVGPPNFNELHTLIGQLLAQQA</sequence>
<dbReference type="Pfam" id="PF08534">
    <property type="entry name" value="Redoxin"/>
    <property type="match status" value="1"/>
</dbReference>
<dbReference type="GO" id="GO:0016491">
    <property type="term" value="F:oxidoreductase activity"/>
    <property type="evidence" value="ECO:0007669"/>
    <property type="project" value="InterPro"/>
</dbReference>
<organism evidence="2">
    <name type="scientific">mine drainage metagenome</name>
    <dbReference type="NCBI Taxonomy" id="410659"/>
    <lineage>
        <taxon>unclassified sequences</taxon>
        <taxon>metagenomes</taxon>
        <taxon>ecological metagenomes</taxon>
    </lineage>
</organism>
<dbReference type="SUPFAM" id="SSF52833">
    <property type="entry name" value="Thioredoxin-like"/>
    <property type="match status" value="1"/>
</dbReference>
<dbReference type="PANTHER" id="PTHR42852:SF18">
    <property type="entry name" value="CHROMOSOME UNDETERMINED SCAFFOLD_47, WHOLE GENOME SHOTGUN SEQUENCE"/>
    <property type="match status" value="1"/>
</dbReference>
<dbReference type="CDD" id="cd02966">
    <property type="entry name" value="TlpA_like_family"/>
    <property type="match status" value="1"/>
</dbReference>
<gene>
    <name evidence="2" type="primary">resA_39</name>
    <name evidence="2" type="ORF">GALL_305380</name>
</gene>
<dbReference type="InterPro" id="IPR013740">
    <property type="entry name" value="Redoxin"/>
</dbReference>
<dbReference type="InterPro" id="IPR036249">
    <property type="entry name" value="Thioredoxin-like_sf"/>
</dbReference>
<dbReference type="PANTHER" id="PTHR42852">
    <property type="entry name" value="THIOL:DISULFIDE INTERCHANGE PROTEIN DSBE"/>
    <property type="match status" value="1"/>
</dbReference>
<dbReference type="AlphaFoldDB" id="A0A1J5QVA2"/>
<evidence type="ECO:0000313" key="2">
    <source>
        <dbReference type="EMBL" id="OIQ87609.1"/>
    </source>
</evidence>
<comment type="caution">
    <text evidence="2">The sequence shown here is derived from an EMBL/GenBank/DDBJ whole genome shotgun (WGS) entry which is preliminary data.</text>
</comment>
<accession>A0A1J5QVA2</accession>
<protein>
    <submittedName>
        <fullName evidence="2">Thiol-disulfide oxidoreductase ResA</fullName>
    </submittedName>
</protein>
<dbReference type="PROSITE" id="PS51352">
    <property type="entry name" value="THIOREDOXIN_2"/>
    <property type="match status" value="1"/>
</dbReference>
<dbReference type="Gene3D" id="3.40.30.10">
    <property type="entry name" value="Glutaredoxin"/>
    <property type="match status" value="1"/>
</dbReference>
<name>A0A1J5QVA2_9ZZZZ</name>
<dbReference type="InterPro" id="IPR013766">
    <property type="entry name" value="Thioredoxin_domain"/>
</dbReference>
<reference evidence="2" key="1">
    <citation type="submission" date="2016-10" db="EMBL/GenBank/DDBJ databases">
        <title>Sequence of Gallionella enrichment culture.</title>
        <authorList>
            <person name="Poehlein A."/>
            <person name="Muehling M."/>
            <person name="Daniel R."/>
        </authorList>
    </citation>
    <scope>NUCLEOTIDE SEQUENCE</scope>
</reference>
<feature type="domain" description="Thioredoxin" evidence="1">
    <location>
        <begin position="28"/>
        <end position="171"/>
    </location>
</feature>
<dbReference type="EMBL" id="MLJW01000414">
    <property type="protein sequence ID" value="OIQ87609.1"/>
    <property type="molecule type" value="Genomic_DNA"/>
</dbReference>
<dbReference type="InterPro" id="IPR050553">
    <property type="entry name" value="Thioredoxin_ResA/DsbE_sf"/>
</dbReference>
<evidence type="ECO:0000259" key="1">
    <source>
        <dbReference type="PROSITE" id="PS51352"/>
    </source>
</evidence>